<accession>A0A1G8DJW0</accession>
<dbReference type="EMBL" id="FNDG01000005">
    <property type="protein sequence ID" value="SDH57690.1"/>
    <property type="molecule type" value="Genomic_DNA"/>
</dbReference>
<evidence type="ECO:0000313" key="2">
    <source>
        <dbReference type="EMBL" id="SDH57690.1"/>
    </source>
</evidence>
<protein>
    <submittedName>
        <fullName evidence="2">Uncharacterized protein</fullName>
    </submittedName>
</protein>
<sequence length="347" mass="36960">MIPRLDPATKAGAAAMSAPAQERATAPERLTVAAHICGRHETTFSIPTLVERMALLPQQHRELLERAQRALAGDATVPVIKAETNEQGGHLEFAQILHGAQHVEFRRDRAGRGTELAVLDAQREPLARVQDLEPDSPPQAALSTPQRQAAPEGARRTSLVQTGIEHSVATGLACAGVKRTFSSAGLEEGDPSRREITRIDLKREAIQRAQGLPGGVGAVEIKLAEKTLQLHGANGRPLPGAIVASQARDGSWVRNGNADDRLDGAFIFVRLLDGTLRVGNAVNGQNAHFQLAGRALQVMYAGRVEFAAGKVIRYDNQSGTYVPPGELSHQAGFAGGIFDDEASKSSA</sequence>
<gene>
    <name evidence="2" type="ORF">SAMN05216588_105281</name>
</gene>
<dbReference type="Proteomes" id="UP000198606">
    <property type="component" value="Unassembled WGS sequence"/>
</dbReference>
<dbReference type="AlphaFoldDB" id="A0A1G8DJW0"/>
<evidence type="ECO:0000313" key="3">
    <source>
        <dbReference type="Proteomes" id="UP000198606"/>
    </source>
</evidence>
<feature type="region of interest" description="Disordered" evidence="1">
    <location>
        <begin position="1"/>
        <end position="24"/>
    </location>
</feature>
<organism evidence="2 3">
    <name type="scientific">Phytopseudomonas flavescens</name>
    <dbReference type="NCBI Taxonomy" id="29435"/>
    <lineage>
        <taxon>Bacteria</taxon>
        <taxon>Pseudomonadati</taxon>
        <taxon>Pseudomonadota</taxon>
        <taxon>Gammaproteobacteria</taxon>
        <taxon>Pseudomonadales</taxon>
        <taxon>Pseudomonadaceae</taxon>
        <taxon>Phytopseudomonas</taxon>
    </lineage>
</organism>
<reference evidence="2 3" key="1">
    <citation type="submission" date="2016-10" db="EMBL/GenBank/DDBJ databases">
        <authorList>
            <person name="de Groot N.N."/>
        </authorList>
    </citation>
    <scope>NUCLEOTIDE SEQUENCE [LARGE SCALE GENOMIC DNA]</scope>
    <source>
        <strain evidence="2 3">LMG 18387</strain>
    </source>
</reference>
<feature type="region of interest" description="Disordered" evidence="1">
    <location>
        <begin position="130"/>
        <end position="157"/>
    </location>
</feature>
<name>A0A1G8DJW0_9GAMM</name>
<evidence type="ECO:0000256" key="1">
    <source>
        <dbReference type="SAM" id="MobiDB-lite"/>
    </source>
</evidence>
<proteinExistence type="predicted"/>